<protein>
    <submittedName>
        <fullName evidence="5">DNA-binding MarR family transcriptional regulator</fullName>
    </submittedName>
</protein>
<evidence type="ECO:0000256" key="2">
    <source>
        <dbReference type="ARBA" id="ARBA00023125"/>
    </source>
</evidence>
<reference evidence="5 6" key="1">
    <citation type="submission" date="2020-07" db="EMBL/GenBank/DDBJ databases">
        <title>Genomic Encyclopedia of Type Strains, Phase IV (KMG-IV): sequencing the most valuable type-strain genomes for metagenomic binning, comparative biology and taxonomic classification.</title>
        <authorList>
            <person name="Goeker M."/>
        </authorList>
    </citation>
    <scope>NUCLEOTIDE SEQUENCE [LARGE SCALE GENOMIC DNA]</scope>
    <source>
        <strain evidence="5 6">DSM 45533</strain>
    </source>
</reference>
<dbReference type="EMBL" id="JACDUR010000011">
    <property type="protein sequence ID" value="MBA2897341.1"/>
    <property type="molecule type" value="Genomic_DNA"/>
</dbReference>
<dbReference type="SMART" id="SM00347">
    <property type="entry name" value="HTH_MARR"/>
    <property type="match status" value="1"/>
</dbReference>
<gene>
    <name evidence="5" type="ORF">HNR30_008739</name>
</gene>
<dbReference type="InterPro" id="IPR036388">
    <property type="entry name" value="WH-like_DNA-bd_sf"/>
</dbReference>
<dbReference type="Proteomes" id="UP000530928">
    <property type="component" value="Unassembled WGS sequence"/>
</dbReference>
<dbReference type="PANTHER" id="PTHR33164:SF64">
    <property type="entry name" value="TRANSCRIPTIONAL REGULATOR SLYA"/>
    <property type="match status" value="1"/>
</dbReference>
<keyword evidence="2 5" id="KW-0238">DNA-binding</keyword>
<comment type="caution">
    <text evidence="5">The sequence shown here is derived from an EMBL/GenBank/DDBJ whole genome shotgun (WGS) entry which is preliminary data.</text>
</comment>
<keyword evidence="6" id="KW-1185">Reference proteome</keyword>
<sequence length="155" mass="16826">MSPSQGTLMRTLYELTDGAIAQLYVDVGMPEYRPRYSPVVRALVAGGPMTIRDLAEAVGVTHSAASQTVSQMRRAGLVTLETGPSDGRQRIVHLTDKTLRAMPVIEAEWQATVRAADELDAELPVPLAEVLLAAVRALESRPFRDRIRAAGFAVE</sequence>
<dbReference type="AlphaFoldDB" id="A0A7W0HW05"/>
<proteinExistence type="predicted"/>
<evidence type="ECO:0000259" key="4">
    <source>
        <dbReference type="SMART" id="SM00347"/>
    </source>
</evidence>
<evidence type="ECO:0000256" key="3">
    <source>
        <dbReference type="ARBA" id="ARBA00023163"/>
    </source>
</evidence>
<dbReference type="RefSeq" id="WP_181616052.1">
    <property type="nucleotide sequence ID" value="NZ_BAABAM010000013.1"/>
</dbReference>
<dbReference type="Gene3D" id="1.10.10.10">
    <property type="entry name" value="Winged helix-like DNA-binding domain superfamily/Winged helix DNA-binding domain"/>
    <property type="match status" value="1"/>
</dbReference>
<evidence type="ECO:0000313" key="5">
    <source>
        <dbReference type="EMBL" id="MBA2897341.1"/>
    </source>
</evidence>
<keyword evidence="1" id="KW-0805">Transcription regulation</keyword>
<dbReference type="InterPro" id="IPR036390">
    <property type="entry name" value="WH_DNA-bd_sf"/>
</dbReference>
<dbReference type="GO" id="GO:0006950">
    <property type="term" value="P:response to stress"/>
    <property type="evidence" value="ECO:0007669"/>
    <property type="project" value="TreeGrafter"/>
</dbReference>
<dbReference type="PANTHER" id="PTHR33164">
    <property type="entry name" value="TRANSCRIPTIONAL REGULATOR, MARR FAMILY"/>
    <property type="match status" value="1"/>
</dbReference>
<feature type="domain" description="HTH marR-type" evidence="4">
    <location>
        <begin position="20"/>
        <end position="124"/>
    </location>
</feature>
<dbReference type="Pfam" id="PF12802">
    <property type="entry name" value="MarR_2"/>
    <property type="match status" value="1"/>
</dbReference>
<keyword evidence="3" id="KW-0804">Transcription</keyword>
<dbReference type="CDD" id="cd00090">
    <property type="entry name" value="HTH_ARSR"/>
    <property type="match status" value="1"/>
</dbReference>
<dbReference type="SUPFAM" id="SSF46785">
    <property type="entry name" value="Winged helix' DNA-binding domain"/>
    <property type="match status" value="1"/>
</dbReference>
<dbReference type="InterPro" id="IPR039422">
    <property type="entry name" value="MarR/SlyA-like"/>
</dbReference>
<dbReference type="InterPro" id="IPR011991">
    <property type="entry name" value="ArsR-like_HTH"/>
</dbReference>
<dbReference type="InterPro" id="IPR000835">
    <property type="entry name" value="HTH_MarR-typ"/>
</dbReference>
<name>A0A7W0HW05_9ACTN</name>
<accession>A0A7W0HW05</accession>
<dbReference type="GO" id="GO:0003700">
    <property type="term" value="F:DNA-binding transcription factor activity"/>
    <property type="evidence" value="ECO:0007669"/>
    <property type="project" value="InterPro"/>
</dbReference>
<organism evidence="5 6">
    <name type="scientific">Nonomuraea soli</name>
    <dbReference type="NCBI Taxonomy" id="1032476"/>
    <lineage>
        <taxon>Bacteria</taxon>
        <taxon>Bacillati</taxon>
        <taxon>Actinomycetota</taxon>
        <taxon>Actinomycetes</taxon>
        <taxon>Streptosporangiales</taxon>
        <taxon>Streptosporangiaceae</taxon>
        <taxon>Nonomuraea</taxon>
    </lineage>
</organism>
<evidence type="ECO:0000256" key="1">
    <source>
        <dbReference type="ARBA" id="ARBA00023015"/>
    </source>
</evidence>
<evidence type="ECO:0000313" key="6">
    <source>
        <dbReference type="Proteomes" id="UP000530928"/>
    </source>
</evidence>
<dbReference type="GO" id="GO:0003677">
    <property type="term" value="F:DNA binding"/>
    <property type="evidence" value="ECO:0007669"/>
    <property type="project" value="UniProtKB-KW"/>
</dbReference>